<sequence length="52" mass="6187">MAALRHFLRTQKYIWSCLIPVEYTCTNLERRLSTLGLRACISLELHLRLNLR</sequence>
<organism evidence="1">
    <name type="scientific">Rhizophora mucronata</name>
    <name type="common">Asiatic mangrove</name>
    <dbReference type="NCBI Taxonomy" id="61149"/>
    <lineage>
        <taxon>Eukaryota</taxon>
        <taxon>Viridiplantae</taxon>
        <taxon>Streptophyta</taxon>
        <taxon>Embryophyta</taxon>
        <taxon>Tracheophyta</taxon>
        <taxon>Spermatophyta</taxon>
        <taxon>Magnoliopsida</taxon>
        <taxon>eudicotyledons</taxon>
        <taxon>Gunneridae</taxon>
        <taxon>Pentapetalae</taxon>
        <taxon>rosids</taxon>
        <taxon>fabids</taxon>
        <taxon>Malpighiales</taxon>
        <taxon>Rhizophoraceae</taxon>
        <taxon>Rhizophora</taxon>
    </lineage>
</organism>
<reference evidence="1" key="1">
    <citation type="submission" date="2018-02" db="EMBL/GenBank/DDBJ databases">
        <title>Rhizophora mucronata_Transcriptome.</title>
        <authorList>
            <person name="Meera S.P."/>
            <person name="Sreeshan A."/>
            <person name="Augustine A."/>
        </authorList>
    </citation>
    <scope>NUCLEOTIDE SEQUENCE</scope>
    <source>
        <tissue evidence="1">Leaf</tissue>
    </source>
</reference>
<evidence type="ECO:0000313" key="1">
    <source>
        <dbReference type="EMBL" id="MBX49621.1"/>
    </source>
</evidence>
<proteinExistence type="predicted"/>
<dbReference type="EMBL" id="GGEC01069137">
    <property type="protein sequence ID" value="MBX49621.1"/>
    <property type="molecule type" value="Transcribed_RNA"/>
</dbReference>
<accession>A0A2P2P4R5</accession>
<name>A0A2P2P4R5_RHIMU</name>
<protein>
    <submittedName>
        <fullName evidence="1">Uncharacterized protein</fullName>
    </submittedName>
</protein>
<dbReference type="AlphaFoldDB" id="A0A2P2P4R5"/>